<dbReference type="InterPro" id="IPR056789">
    <property type="entry name" value="LRR_R13L1-DRL21"/>
</dbReference>
<dbReference type="InterPro" id="IPR041118">
    <property type="entry name" value="Rx_N"/>
</dbReference>
<dbReference type="InterPro" id="IPR032675">
    <property type="entry name" value="LRR_dom_sf"/>
</dbReference>
<feature type="domain" description="Disease resistance protein winged helix" evidence="9">
    <location>
        <begin position="289"/>
        <end position="359"/>
    </location>
</feature>
<dbReference type="Pfam" id="PF18052">
    <property type="entry name" value="Rx_N"/>
    <property type="match status" value="1"/>
</dbReference>
<feature type="domain" description="NB-ARC" evidence="7">
    <location>
        <begin position="147"/>
        <end position="212"/>
    </location>
</feature>
<dbReference type="GO" id="GO:0005524">
    <property type="term" value="F:ATP binding"/>
    <property type="evidence" value="ECO:0007669"/>
    <property type="project" value="UniProtKB-KW"/>
</dbReference>
<dbReference type="Pfam" id="PF23559">
    <property type="entry name" value="WHD_DRP"/>
    <property type="match status" value="1"/>
</dbReference>
<evidence type="ECO:0000256" key="5">
    <source>
        <dbReference type="ARBA" id="ARBA00022821"/>
    </source>
</evidence>
<dbReference type="PANTHER" id="PTHR36766:SF30">
    <property type="entry name" value="TIR-NBS TYPE DISEASE RESISTANCE PROTEIN-RELATED"/>
    <property type="match status" value="1"/>
</dbReference>
<dbReference type="PRINTS" id="PR00364">
    <property type="entry name" value="DISEASERSIST"/>
</dbReference>
<dbReference type="OrthoDB" id="2018313at2759"/>
<name>A0A9Q0HJW5_9POAL</name>
<keyword evidence="6" id="KW-0067">ATP-binding</keyword>
<organism evidence="11 12">
    <name type="scientific">Rhynchospora breviuscula</name>
    <dbReference type="NCBI Taxonomy" id="2022672"/>
    <lineage>
        <taxon>Eukaryota</taxon>
        <taxon>Viridiplantae</taxon>
        <taxon>Streptophyta</taxon>
        <taxon>Embryophyta</taxon>
        <taxon>Tracheophyta</taxon>
        <taxon>Spermatophyta</taxon>
        <taxon>Magnoliopsida</taxon>
        <taxon>Liliopsida</taxon>
        <taxon>Poales</taxon>
        <taxon>Cyperaceae</taxon>
        <taxon>Cyperoideae</taxon>
        <taxon>Rhynchosporeae</taxon>
        <taxon>Rhynchospora</taxon>
    </lineage>
</organism>
<keyword evidence="3" id="KW-0677">Repeat</keyword>
<dbReference type="Pfam" id="PF25019">
    <property type="entry name" value="LRR_R13L1-DRL21"/>
    <property type="match status" value="1"/>
</dbReference>
<evidence type="ECO:0000256" key="3">
    <source>
        <dbReference type="ARBA" id="ARBA00022737"/>
    </source>
</evidence>
<evidence type="ECO:0000259" key="7">
    <source>
        <dbReference type="Pfam" id="PF00931"/>
    </source>
</evidence>
<evidence type="ECO:0000259" key="9">
    <source>
        <dbReference type="Pfam" id="PF23559"/>
    </source>
</evidence>
<dbReference type="InterPro" id="IPR058922">
    <property type="entry name" value="WHD_DRP"/>
</dbReference>
<dbReference type="AlphaFoldDB" id="A0A9Q0HJW5"/>
<gene>
    <name evidence="11" type="ORF">LUZ63_013101</name>
</gene>
<dbReference type="GO" id="GO:0051707">
    <property type="term" value="P:response to other organism"/>
    <property type="evidence" value="ECO:0007669"/>
    <property type="project" value="UniProtKB-ARBA"/>
</dbReference>
<dbReference type="PANTHER" id="PTHR36766">
    <property type="entry name" value="PLANT BROAD-SPECTRUM MILDEW RESISTANCE PROTEIN RPW8"/>
    <property type="match status" value="1"/>
</dbReference>
<dbReference type="InterPro" id="IPR002182">
    <property type="entry name" value="NB-ARC"/>
</dbReference>
<reference evidence="11" key="1">
    <citation type="journal article" date="2022" name="Cell">
        <title>Repeat-based holocentromeres influence genome architecture and karyotype evolution.</title>
        <authorList>
            <person name="Hofstatter P.G."/>
            <person name="Thangavel G."/>
            <person name="Lux T."/>
            <person name="Neumann P."/>
            <person name="Vondrak T."/>
            <person name="Novak P."/>
            <person name="Zhang M."/>
            <person name="Costa L."/>
            <person name="Castellani M."/>
            <person name="Scott A."/>
            <person name="Toegelov H."/>
            <person name="Fuchs J."/>
            <person name="Mata-Sucre Y."/>
            <person name="Dias Y."/>
            <person name="Vanzela A.L.L."/>
            <person name="Huettel B."/>
            <person name="Almeida C.C.S."/>
            <person name="Simkova H."/>
            <person name="Souza G."/>
            <person name="Pedrosa-Harand A."/>
            <person name="Macas J."/>
            <person name="Mayer K.F.X."/>
            <person name="Houben A."/>
            <person name="Marques A."/>
        </authorList>
    </citation>
    <scope>NUCLEOTIDE SEQUENCE</scope>
    <source>
        <strain evidence="11">RhyBre1mFocal</strain>
    </source>
</reference>
<evidence type="ECO:0000256" key="2">
    <source>
        <dbReference type="ARBA" id="ARBA00022614"/>
    </source>
</evidence>
<keyword evidence="5" id="KW-0611">Plant defense</keyword>
<dbReference type="Gene3D" id="1.20.5.4130">
    <property type="match status" value="1"/>
</dbReference>
<evidence type="ECO:0000256" key="6">
    <source>
        <dbReference type="ARBA" id="ARBA00022840"/>
    </source>
</evidence>
<dbReference type="EMBL" id="JAMQYH010000004">
    <property type="protein sequence ID" value="KAJ1688946.1"/>
    <property type="molecule type" value="Genomic_DNA"/>
</dbReference>
<sequence length="915" mass="104024">MLWGVKKDLEILESTISTIKDVLDDAEQCCLKNKQVFNWLRELKEVVYDADDLLDTFNLETEKRKKESYGQASRVIGNFLSNVNPIKRLKLGHKIKSINKRLDIIAAKRTKFHLQITAVGSREETYFKNRETLSMVDEDSICGRDNEREEIMSQLKQSDGNENISIISIVGLGGLGKTTLAQLVYNNEDDLKGYFYPKIWVYVSQDFDVGRIGLSEEMSLTLFKQRAFSGSDRGLNSRILEIAKELVKKCGGVPLALKALGSTMKFKKNVEEWLAAKNSEIWKTNEGNEGHAIYKQELLGQWMANGVVPFTRSMGGNQVDQGNEYFEQLVQISFLQYVDEEPYFTKVACYMHDLVHDLAQSICDQRILHINDADKAINKNNGKFNSIQTLTLSICKILEVPFSIGNFVCLEFLNLSECEKLKWLPESIDNLAKLRFLDLNNCKSLEKLPDSIGLVLETLPKSICNLSELSSLNLDDVSFLHGLPAGISKFNGHETEELSISCKGIGNENVHISELEHLNIRGYLEISDLEYFNDPGEATQANLKKKNNLSTLKLTWSPNTLLNDCIEYLFPVLEALQPPSSIKELDLEGYPGEQYPNWMMLAGETRMTLFPILTSLTLSHLKRCSSLPFLAELPHLEYLKLEGMLYLTICSGFFPSLVKLELHEMSNLEEVTTMKLDTENVYNPAFPLISELVISGCPKVRIQPHLPPSVVELKLENSNEELLGVEFFDGESSEIGSSSLGIRELIISHMETQLVLLKQLSSITKLIFQKCERNCLPESMRHLSFLRVLEIVDCKGLHALPEWMGELKSLENLVISETPLTCLHQSMKQLTALQMLDIWGCDDLRVLPEWFGELKSLKSLDIWETPLTCLPKSMKKLTALQELYITDCPELRRRCEREKGKDWHLISHIPDVRIF</sequence>
<keyword evidence="4" id="KW-0547">Nucleotide-binding</keyword>
<evidence type="ECO:0000256" key="1">
    <source>
        <dbReference type="ARBA" id="ARBA00008894"/>
    </source>
</evidence>
<dbReference type="Gene3D" id="3.80.10.10">
    <property type="entry name" value="Ribonuclease Inhibitor"/>
    <property type="match status" value="3"/>
</dbReference>
<evidence type="ECO:0000313" key="12">
    <source>
        <dbReference type="Proteomes" id="UP001151287"/>
    </source>
</evidence>
<dbReference type="Proteomes" id="UP001151287">
    <property type="component" value="Unassembled WGS sequence"/>
</dbReference>
<dbReference type="Pfam" id="PF00931">
    <property type="entry name" value="NB-ARC"/>
    <property type="match status" value="1"/>
</dbReference>
<keyword evidence="12" id="KW-1185">Reference proteome</keyword>
<dbReference type="InterPro" id="IPR027417">
    <property type="entry name" value="P-loop_NTPase"/>
</dbReference>
<dbReference type="GO" id="GO:0006952">
    <property type="term" value="P:defense response"/>
    <property type="evidence" value="ECO:0007669"/>
    <property type="project" value="UniProtKB-KW"/>
</dbReference>
<comment type="caution">
    <text evidence="11">The sequence shown here is derived from an EMBL/GenBank/DDBJ whole genome shotgun (WGS) entry which is preliminary data.</text>
</comment>
<evidence type="ECO:0000259" key="8">
    <source>
        <dbReference type="Pfam" id="PF18052"/>
    </source>
</evidence>
<protein>
    <submittedName>
        <fullName evidence="11">Uncharacterized protein</fullName>
    </submittedName>
</protein>
<dbReference type="GO" id="GO:0043531">
    <property type="term" value="F:ADP binding"/>
    <property type="evidence" value="ECO:0007669"/>
    <property type="project" value="InterPro"/>
</dbReference>
<keyword evidence="2" id="KW-0433">Leucine-rich repeat</keyword>
<dbReference type="SUPFAM" id="SSF52540">
    <property type="entry name" value="P-loop containing nucleoside triphosphate hydrolases"/>
    <property type="match status" value="1"/>
</dbReference>
<evidence type="ECO:0000256" key="4">
    <source>
        <dbReference type="ARBA" id="ARBA00022741"/>
    </source>
</evidence>
<dbReference type="Gene3D" id="3.40.50.300">
    <property type="entry name" value="P-loop containing nucleotide triphosphate hydrolases"/>
    <property type="match status" value="1"/>
</dbReference>
<evidence type="ECO:0000259" key="10">
    <source>
        <dbReference type="Pfam" id="PF25019"/>
    </source>
</evidence>
<dbReference type="SUPFAM" id="SSF52058">
    <property type="entry name" value="L domain-like"/>
    <property type="match status" value="1"/>
</dbReference>
<feature type="domain" description="Disease resistance N-terminal" evidence="8">
    <location>
        <begin position="2"/>
        <end position="68"/>
    </location>
</feature>
<proteinExistence type="inferred from homology"/>
<evidence type="ECO:0000313" key="11">
    <source>
        <dbReference type="EMBL" id="KAJ1688946.1"/>
    </source>
</evidence>
<comment type="similarity">
    <text evidence="1">Belongs to the disease resistance NB-LRR family.</text>
</comment>
<accession>A0A9Q0HJW5</accession>
<feature type="domain" description="R13L1/DRL21-like LRR repeat region" evidence="10">
    <location>
        <begin position="512"/>
        <end position="644"/>
    </location>
</feature>